<reference evidence="3" key="1">
    <citation type="submission" date="2015-08" db="EMBL/GenBank/DDBJ databases">
        <title>Genome sequencing project for genomic taxonomy and phylogenomics of Bacillus-like bacteria.</title>
        <authorList>
            <person name="Liu B."/>
            <person name="Wang J."/>
            <person name="Zhu Y."/>
            <person name="Liu G."/>
            <person name="Chen Q."/>
            <person name="Chen Z."/>
            <person name="Lan J."/>
            <person name="Che J."/>
            <person name="Ge C."/>
            <person name="Shi H."/>
            <person name="Pan Z."/>
            <person name="Liu X."/>
        </authorList>
    </citation>
    <scope>NUCLEOTIDE SEQUENCE [LARGE SCALE GENOMIC DNA]</scope>
    <source>
        <strain evidence="3">FJAT-22460</strain>
    </source>
</reference>
<proteinExistence type="predicted"/>
<keyword evidence="1" id="KW-0812">Transmembrane</keyword>
<comment type="caution">
    <text evidence="2">The sequence shown here is derived from an EMBL/GenBank/DDBJ whole genome shotgun (WGS) entry which is preliminary data.</text>
</comment>
<dbReference type="PATRIC" id="fig|1705565.3.peg.4971"/>
<feature type="transmembrane region" description="Helical" evidence="1">
    <location>
        <begin position="187"/>
        <end position="207"/>
    </location>
</feature>
<evidence type="ECO:0000313" key="3">
    <source>
        <dbReference type="Proteomes" id="UP000036932"/>
    </source>
</evidence>
<gene>
    <name evidence="2" type="ORF">AM231_14635</name>
</gene>
<dbReference type="EMBL" id="LIUT01000001">
    <property type="protein sequence ID" value="KOR90249.1"/>
    <property type="molecule type" value="Genomic_DNA"/>
</dbReference>
<name>A0A0M1P899_9BACL</name>
<accession>A0A0M1P899</accession>
<evidence type="ECO:0000313" key="2">
    <source>
        <dbReference type="EMBL" id="KOR90249.1"/>
    </source>
</evidence>
<keyword evidence="1" id="KW-1133">Transmembrane helix</keyword>
<keyword evidence="1" id="KW-0472">Membrane</keyword>
<evidence type="ECO:0000256" key="1">
    <source>
        <dbReference type="SAM" id="Phobius"/>
    </source>
</evidence>
<dbReference type="OrthoDB" id="2679649at2"/>
<protein>
    <submittedName>
        <fullName evidence="2">Uncharacterized protein</fullName>
    </submittedName>
</protein>
<feature type="transmembrane region" description="Helical" evidence="1">
    <location>
        <begin position="46"/>
        <end position="70"/>
    </location>
</feature>
<feature type="transmembrane region" description="Helical" evidence="1">
    <location>
        <begin position="90"/>
        <end position="112"/>
    </location>
</feature>
<feature type="transmembrane region" description="Helical" evidence="1">
    <location>
        <begin position="140"/>
        <end position="167"/>
    </location>
</feature>
<dbReference type="RefSeq" id="WP_054403190.1">
    <property type="nucleotide sequence ID" value="NZ_LIUT01000001.1"/>
</dbReference>
<organism evidence="2 3">
    <name type="scientific">Paenibacillus solani</name>
    <dbReference type="NCBI Taxonomy" id="1705565"/>
    <lineage>
        <taxon>Bacteria</taxon>
        <taxon>Bacillati</taxon>
        <taxon>Bacillota</taxon>
        <taxon>Bacilli</taxon>
        <taxon>Bacillales</taxon>
        <taxon>Paenibacillaceae</taxon>
        <taxon>Paenibacillus</taxon>
    </lineage>
</organism>
<sequence length="229" mass="25912">MLGSVEAIASYNNAFMKLEYAVEAALYGTWENAWKVREKAMKIRDLAFMAVRILSIYLFILGLNHIVNILEFVLPTYMQVIEQETTYTEVFFVIGIPTFILLISSVVLWFLADKLSGFIIPRSSSDSEGISLQSKEIEGFVLSVIGLILLVLSLTSIARMILNYINLMDQGIVSDKLGFIYSLVEQVIRFLLGLVLLFKAEGFALMLRKIRKLGSNHLKNDRTTNKNEV</sequence>
<keyword evidence="3" id="KW-1185">Reference proteome</keyword>
<dbReference type="Proteomes" id="UP000036932">
    <property type="component" value="Unassembled WGS sequence"/>
</dbReference>
<dbReference type="AlphaFoldDB" id="A0A0M1P899"/>